<accession>J0WZ77</accession>
<reference evidence="4 5" key="1">
    <citation type="submission" date="2012-01" db="EMBL/GenBank/DDBJ databases">
        <title>The Genome Sequence of Scardovia wiggsiae F0424.</title>
        <authorList>
            <consortium name="The Broad Institute Genome Sequencing Platform"/>
            <person name="Earl A."/>
            <person name="Ward D."/>
            <person name="Feldgarden M."/>
            <person name="Gevers D."/>
            <person name="Izard J."/>
            <person name="Ganesan A."/>
            <person name="Baranova O.V."/>
            <person name="Blanton J.M."/>
            <person name="Tanner A.C."/>
            <person name="Mathney J."/>
            <person name="Dewhirst F.E."/>
            <person name="Young S.K."/>
            <person name="Zeng Q."/>
            <person name="Gargeya S."/>
            <person name="Fitzgerald M."/>
            <person name="Haas B."/>
            <person name="Abouelleil A."/>
            <person name="Alvarado L."/>
            <person name="Arachchi H.M."/>
            <person name="Berlin A."/>
            <person name="Chapman S.B."/>
            <person name="Gearin G."/>
            <person name="Goldberg J."/>
            <person name="Griggs A."/>
            <person name="Gujja S."/>
            <person name="Hansen M."/>
            <person name="Heiman D."/>
            <person name="Howarth C."/>
            <person name="Larimer J."/>
            <person name="Lui A."/>
            <person name="MacDonald P.J.P."/>
            <person name="McCowen C."/>
            <person name="Montmayeur A."/>
            <person name="Murphy C."/>
            <person name="Neiman D."/>
            <person name="Pearson M."/>
            <person name="Priest M."/>
            <person name="Roberts A."/>
            <person name="Saif S."/>
            <person name="Shea T."/>
            <person name="Sisk P."/>
            <person name="Stolte C."/>
            <person name="Sykes S."/>
            <person name="Wortman J."/>
            <person name="Nusbaum C."/>
            <person name="Birren B."/>
        </authorList>
    </citation>
    <scope>NUCLEOTIDE SEQUENCE [LARGE SCALE GENOMIC DNA]</scope>
    <source>
        <strain evidence="4 5">F0424</strain>
    </source>
</reference>
<dbReference type="Pfam" id="PF02517">
    <property type="entry name" value="Rce1-like"/>
    <property type="match status" value="1"/>
</dbReference>
<keyword evidence="5" id="KW-1185">Reference proteome</keyword>
<protein>
    <recommendedName>
        <fullName evidence="3">CAAX prenyl protease 2/Lysostaphin resistance protein A-like domain-containing protein</fullName>
    </recommendedName>
</protein>
<dbReference type="HOGENOM" id="CLU_463002_0_0_11"/>
<feature type="region of interest" description="Disordered" evidence="1">
    <location>
        <begin position="540"/>
        <end position="589"/>
    </location>
</feature>
<evidence type="ECO:0000313" key="5">
    <source>
        <dbReference type="Proteomes" id="UP000006415"/>
    </source>
</evidence>
<dbReference type="InterPro" id="IPR003675">
    <property type="entry name" value="Rce1/LyrA-like_dom"/>
</dbReference>
<dbReference type="GO" id="GO:0080120">
    <property type="term" value="P:CAAX-box protein maturation"/>
    <property type="evidence" value="ECO:0007669"/>
    <property type="project" value="UniProtKB-ARBA"/>
</dbReference>
<feature type="compositionally biased region" description="Pro residues" evidence="1">
    <location>
        <begin position="573"/>
        <end position="589"/>
    </location>
</feature>
<gene>
    <name evidence="4" type="ORF">HMPREF9156_00774</name>
</gene>
<feature type="region of interest" description="Disordered" evidence="1">
    <location>
        <begin position="107"/>
        <end position="147"/>
    </location>
</feature>
<evidence type="ECO:0000259" key="3">
    <source>
        <dbReference type="Pfam" id="PF02517"/>
    </source>
</evidence>
<feature type="transmembrane region" description="Helical" evidence="2">
    <location>
        <begin position="390"/>
        <end position="408"/>
    </location>
</feature>
<feature type="transmembrane region" description="Helical" evidence="2">
    <location>
        <begin position="332"/>
        <end position="353"/>
    </location>
</feature>
<dbReference type="RefSeq" id="WP_007147838.1">
    <property type="nucleotide sequence ID" value="NZ_AKCI01000001.1"/>
</dbReference>
<dbReference type="AlphaFoldDB" id="J0WZ77"/>
<dbReference type="EMBL" id="AGZS01000003">
    <property type="protein sequence ID" value="EJD64899.1"/>
    <property type="molecule type" value="Genomic_DNA"/>
</dbReference>
<evidence type="ECO:0000313" key="4">
    <source>
        <dbReference type="EMBL" id="EJD64899.1"/>
    </source>
</evidence>
<proteinExistence type="predicted"/>
<keyword evidence="2" id="KW-0472">Membrane</keyword>
<feature type="transmembrane region" description="Helical" evidence="2">
    <location>
        <begin position="248"/>
        <end position="273"/>
    </location>
</feature>
<evidence type="ECO:0000256" key="2">
    <source>
        <dbReference type="SAM" id="Phobius"/>
    </source>
</evidence>
<comment type="caution">
    <text evidence="4">The sequence shown here is derived from an EMBL/GenBank/DDBJ whole genome shotgun (WGS) entry which is preliminary data.</text>
</comment>
<dbReference type="eggNOG" id="COG1266">
    <property type="taxonomic scope" value="Bacteria"/>
</dbReference>
<name>J0WZ77_9BIFI</name>
<feature type="compositionally biased region" description="Polar residues" evidence="1">
    <location>
        <begin position="1"/>
        <end position="15"/>
    </location>
</feature>
<dbReference type="Proteomes" id="UP000006415">
    <property type="component" value="Unassembled WGS sequence"/>
</dbReference>
<dbReference type="STRING" id="857290.HMPREF9156_00774"/>
<feature type="compositionally biased region" description="Polar residues" evidence="1">
    <location>
        <begin position="83"/>
        <end position="95"/>
    </location>
</feature>
<feature type="domain" description="CAAX prenyl protease 2/Lysostaphin resistance protein A-like" evidence="3">
    <location>
        <begin position="335"/>
        <end position="425"/>
    </location>
</feature>
<keyword evidence="2" id="KW-0812">Transmembrane</keyword>
<feature type="transmembrane region" description="Helical" evidence="2">
    <location>
        <begin position="365"/>
        <end position="384"/>
    </location>
</feature>
<dbReference type="GO" id="GO:0004175">
    <property type="term" value="F:endopeptidase activity"/>
    <property type="evidence" value="ECO:0007669"/>
    <property type="project" value="UniProtKB-ARBA"/>
</dbReference>
<feature type="transmembrane region" description="Helical" evidence="2">
    <location>
        <begin position="294"/>
        <end position="312"/>
    </location>
</feature>
<organism evidence="4 5">
    <name type="scientific">Scardovia wiggsiae F0424</name>
    <dbReference type="NCBI Taxonomy" id="857290"/>
    <lineage>
        <taxon>Bacteria</taxon>
        <taxon>Bacillati</taxon>
        <taxon>Actinomycetota</taxon>
        <taxon>Actinomycetes</taxon>
        <taxon>Bifidobacteriales</taxon>
        <taxon>Bifidobacteriaceae</taxon>
        <taxon>Scardovia</taxon>
    </lineage>
</organism>
<sequence length="589" mass="63950">MTQMHPQSHIPQENPQQERDGETGKTLPAYIRQGQHLPPSEQQGSAWYQPAPQAGQGRQSAPAAAPQAQYSQYSGQSAAPQADESQTPSAGYVPQTGQRTFAAGYTAVQPQQAPQPQAQEHHGMQAQSAPSPYQAPPSPYQTASAPAVGAAFQPAPQAARGLTPPFAQKPDKNRLPRDFGFFHFTDAVSYLREIAGYQWWRPLFTLLIVLGWIGVFELAAVLTLRSIIRELVYGGAIRYLAAMEGSVPLWLYILINFGVTAVIFLPPTLIGTVMADGRPVSTLTSRYGKMRWKTLAWCTGVAFFWAFLIILLPKIIAGPDFLISRLDTSGFLVNFIVVITVIPVQCAAEEYLFRGVVLQAFGRWIPPRYVLTAPVIPAVIFASLHTQYGFWGKFVVFIMGLCTGYLVLFTGGLEAGIAIHTANNCTIGLALILGLTNRSGSGALSEPVSITLDILMEVLFFVTVLALGHRFKWFAGTPVPPYAMRNFKKPVRPAFIGGQVPYPPQQTLWQGQQSGMQPQPAYAYPSAPFAPFAANAPAQYGYPDASQNQRAGVPAGTGGTAGPSSAPYQPYQPQQPSPSPAPRPYYPQQ</sequence>
<feature type="compositionally biased region" description="Low complexity" evidence="1">
    <location>
        <begin position="562"/>
        <end position="572"/>
    </location>
</feature>
<feature type="compositionally biased region" description="Low complexity" evidence="1">
    <location>
        <begin position="48"/>
        <end position="82"/>
    </location>
</feature>
<dbReference type="OrthoDB" id="2680086at2"/>
<keyword evidence="2" id="KW-1133">Transmembrane helix</keyword>
<feature type="transmembrane region" description="Helical" evidence="2">
    <location>
        <begin position="203"/>
        <end position="228"/>
    </location>
</feature>
<feature type="compositionally biased region" description="Low complexity" evidence="1">
    <location>
        <begin position="109"/>
        <end position="118"/>
    </location>
</feature>
<evidence type="ECO:0000256" key="1">
    <source>
        <dbReference type="SAM" id="MobiDB-lite"/>
    </source>
</evidence>
<feature type="transmembrane region" description="Helical" evidence="2">
    <location>
        <begin position="448"/>
        <end position="467"/>
    </location>
</feature>
<feature type="transmembrane region" description="Helical" evidence="2">
    <location>
        <begin position="415"/>
        <end position="436"/>
    </location>
</feature>
<feature type="region of interest" description="Disordered" evidence="1">
    <location>
        <begin position="1"/>
        <end position="95"/>
    </location>
</feature>